<feature type="region of interest" description="Disordered" evidence="1">
    <location>
        <begin position="83"/>
        <end position="107"/>
    </location>
</feature>
<evidence type="ECO:0000313" key="2">
    <source>
        <dbReference type="EMBL" id="UQA98173.1"/>
    </source>
</evidence>
<accession>A0ABY4MM78</accession>
<reference evidence="2" key="1">
    <citation type="submission" date="2021-10" db="EMBL/GenBank/DDBJ databases">
        <title>Streptomyces nigrumlapis sp.nov.,an antimicrobial producing actinobacterium isolated from Black Gobi rocks.</title>
        <authorList>
            <person name="Wen Y."/>
            <person name="Zhang W."/>
            <person name="Liu X.G."/>
        </authorList>
    </citation>
    <scope>NUCLEOTIDE SEQUENCE</scope>
    <source>
        <strain evidence="2">ST13-2-2</strain>
    </source>
</reference>
<sequence length="107" mass="11344">MPFSSCSRPMLATTLLERSEAESGMNGSGFGMKPTLSIPRWGVGPAVADPGRGCRRAVGGEVRRRLASLRPPQDPLAAEHRHELGAVPPRGLTLTDPQPAMAAGRYP</sequence>
<proteinExistence type="predicted"/>
<dbReference type="RefSeq" id="WP_248869225.1">
    <property type="nucleotide sequence ID" value="NZ_CP086322.1"/>
</dbReference>
<evidence type="ECO:0000313" key="3">
    <source>
        <dbReference type="Proteomes" id="UP000830115"/>
    </source>
</evidence>
<protein>
    <submittedName>
        <fullName evidence="2">Uncharacterized protein</fullName>
    </submittedName>
</protein>
<gene>
    <name evidence="2" type="ORF">K9S39_06170</name>
</gene>
<dbReference type="Proteomes" id="UP000830115">
    <property type="component" value="Chromosome"/>
</dbReference>
<name>A0ABY4MM78_9ACTN</name>
<evidence type="ECO:0000256" key="1">
    <source>
        <dbReference type="SAM" id="MobiDB-lite"/>
    </source>
</evidence>
<dbReference type="EMBL" id="CP086322">
    <property type="protein sequence ID" value="UQA98173.1"/>
    <property type="molecule type" value="Genomic_DNA"/>
</dbReference>
<keyword evidence="3" id="KW-1185">Reference proteome</keyword>
<organism evidence="2 3">
    <name type="scientific">Streptomyces halobius</name>
    <dbReference type="NCBI Taxonomy" id="2879846"/>
    <lineage>
        <taxon>Bacteria</taxon>
        <taxon>Bacillati</taxon>
        <taxon>Actinomycetota</taxon>
        <taxon>Actinomycetes</taxon>
        <taxon>Kitasatosporales</taxon>
        <taxon>Streptomycetaceae</taxon>
        <taxon>Streptomyces</taxon>
    </lineage>
</organism>